<dbReference type="InterPro" id="IPR002123">
    <property type="entry name" value="Plipid/glycerol_acylTrfase"/>
</dbReference>
<dbReference type="GO" id="GO:0016020">
    <property type="term" value="C:membrane"/>
    <property type="evidence" value="ECO:0007669"/>
    <property type="project" value="TreeGrafter"/>
</dbReference>
<dbReference type="SUPFAM" id="SSF69593">
    <property type="entry name" value="Glycerol-3-phosphate (1)-acyltransferase"/>
    <property type="match status" value="1"/>
</dbReference>
<name>F1B9P0_SORCE</name>
<dbReference type="AlphaFoldDB" id="F1B9P0"/>
<proteinExistence type="predicted"/>
<dbReference type="EMBL" id="HM639990">
    <property type="protein sequence ID" value="ADZ24982.1"/>
    <property type="molecule type" value="Genomic_DNA"/>
</dbReference>
<sequence length="278" mass="31262">MSRELISPDALWNALAPLRAFFSPRYYGLHHVDPARPTLFVANHTLYGTFDVLLAAGIFKHTGVLPRGMFTKVYAHVPLWRDFLNYLGCVEATREQLRALLEAGESPCVTPGGVREVAKRKGEQYQLFWGNRLGFVQLAVEYGYPLTPVAIMGPEHAYTILWDANDIMSSPPFKLMQRLGILERLGVGSKTPLSDVPIPPLARGLGPTLLPRPERCYISVCEPIETLSYRGREGDKEAMLELRGRVQSAIERELRGLEKKRSDDQDKGTLRKLLTRFG</sequence>
<dbReference type="CDD" id="cd07987">
    <property type="entry name" value="LPLAT_MGAT-like"/>
    <property type="match status" value="1"/>
</dbReference>
<dbReference type="Pfam" id="PF01553">
    <property type="entry name" value="Acyltransferase"/>
    <property type="match status" value="1"/>
</dbReference>
<keyword evidence="2" id="KW-0808">Transferase</keyword>
<dbReference type="SMART" id="SM00563">
    <property type="entry name" value="PlsC"/>
    <property type="match status" value="1"/>
</dbReference>
<dbReference type="GO" id="GO:0016746">
    <property type="term" value="F:acyltransferase activity"/>
    <property type="evidence" value="ECO:0007669"/>
    <property type="project" value="InterPro"/>
</dbReference>
<accession>F1B9P0</accession>
<organism evidence="2">
    <name type="scientific">Sorangium cellulosum</name>
    <name type="common">Polyangium cellulosum</name>
    <dbReference type="NCBI Taxonomy" id="56"/>
    <lineage>
        <taxon>Bacteria</taxon>
        <taxon>Pseudomonadati</taxon>
        <taxon>Myxococcota</taxon>
        <taxon>Polyangia</taxon>
        <taxon>Polyangiales</taxon>
        <taxon>Polyangiaceae</taxon>
        <taxon>Sorangium</taxon>
    </lineage>
</organism>
<evidence type="ECO:0000259" key="1">
    <source>
        <dbReference type="SMART" id="SM00563"/>
    </source>
</evidence>
<feature type="domain" description="Phospholipid/glycerol acyltransferase" evidence="1">
    <location>
        <begin position="38"/>
        <end position="154"/>
    </location>
</feature>
<evidence type="ECO:0000313" key="2">
    <source>
        <dbReference type="EMBL" id="ADZ24982.1"/>
    </source>
</evidence>
<dbReference type="PANTHER" id="PTHR22753:SF14">
    <property type="entry name" value="MONOACYLGLYCEROL_DIACYLGLYCEROL O-ACYLTRANSFERASE"/>
    <property type="match status" value="1"/>
</dbReference>
<protein>
    <submittedName>
        <fullName evidence="2">Phospholipid/glycerol acyl transferase</fullName>
    </submittedName>
</protein>
<reference evidence="2" key="1">
    <citation type="journal article" date="2011" name="Mol. Biosyst.">
        <title>Insights into the complex biosynthesis of the leupyrrins in Sorangium cellulosum So ce690.</title>
        <authorList>
            <person name="Kopp M."/>
            <person name="Irschik H."/>
            <person name="Gemperlein K."/>
            <person name="Buntin K."/>
            <person name="Meiser P."/>
            <person name="Weissman K.J."/>
            <person name="Bode H.B."/>
            <person name="Muller R."/>
        </authorList>
    </citation>
    <scope>NUCLEOTIDE SEQUENCE</scope>
    <source>
        <strain evidence="2">So ce690</strain>
    </source>
</reference>
<dbReference type="PANTHER" id="PTHR22753">
    <property type="entry name" value="TRANSMEMBRANE PROTEIN 68"/>
    <property type="match status" value="1"/>
</dbReference>